<evidence type="ECO:0000313" key="2">
    <source>
        <dbReference type="Proteomes" id="UP000191897"/>
    </source>
</evidence>
<name>A0A1S7QS60_AGRTU</name>
<evidence type="ECO:0000313" key="1">
    <source>
        <dbReference type="EMBL" id="CUX41353.1"/>
    </source>
</evidence>
<dbReference type="AlphaFoldDB" id="A0A1S7QS60"/>
<dbReference type="Proteomes" id="UP000191897">
    <property type="component" value="Unassembled WGS sequence"/>
</dbReference>
<reference evidence="1 2" key="1">
    <citation type="submission" date="2016-01" db="EMBL/GenBank/DDBJ databases">
        <authorList>
            <person name="Oliw E.H."/>
        </authorList>
    </citation>
    <scope>NUCLEOTIDE SEQUENCE [LARGE SCALE GENOMIC DNA]</scope>
    <source>
        <strain evidence="1 2">Kerr 14</strain>
    </source>
</reference>
<protein>
    <submittedName>
        <fullName evidence="1">Uncharacterized protein</fullName>
    </submittedName>
</protein>
<gene>
    <name evidence="1" type="ORF">AGR4C_Cc80467</name>
</gene>
<accession>A0A1S7QS60</accession>
<proteinExistence type="predicted"/>
<organism evidence="1 2">
    <name type="scientific">Agrobacterium tumefaciens str. Kerr 14</name>
    <dbReference type="NCBI Taxonomy" id="1183424"/>
    <lineage>
        <taxon>Bacteria</taxon>
        <taxon>Pseudomonadati</taxon>
        <taxon>Pseudomonadota</taxon>
        <taxon>Alphaproteobacteria</taxon>
        <taxon>Hyphomicrobiales</taxon>
        <taxon>Rhizobiaceae</taxon>
        <taxon>Rhizobium/Agrobacterium group</taxon>
        <taxon>Agrobacterium</taxon>
        <taxon>Agrobacterium tumefaciens complex</taxon>
    </lineage>
</organism>
<sequence>MGRVLSAQRLGLAGFRLKAGMTEEDGPLQKNAANHHSKLHIQTKTRSPITLGDLLA</sequence>
<dbReference type="EMBL" id="FBWC01000017">
    <property type="protein sequence ID" value="CUX41353.1"/>
    <property type="molecule type" value="Genomic_DNA"/>
</dbReference>